<dbReference type="InterPro" id="IPR045621">
    <property type="entry name" value="BPD_transp_1_N"/>
</dbReference>
<sequence length="324" mass="33307">MSAIRTSGPLASPVARFAARRAGRMVVVLAGLVVATFAIVRLIPGDPGRRILGLRADADAVAQLNAQLGLNGSLPHQFGSYLSDLANGDLGRSFQTSEAVTTVIGERLGSTLQLLVLAMAIVLLVGIPAGLVAGVALRGRHGWGETAWSATTGVLGVLPHYVMATFLAFVFAVTLRWLPVAGSGPWDAAILPAVAIALAPAAHVARLVRVETAGALEQEYMTAARSKRLSRLRLYGAHVAPNVLTAALTLSGVILAALVSGAVVVEQVFARPGIGSALVQALLVQDYPVVQGITLLIGTIVVVANALVDLALGLADPRVLEAGA</sequence>
<keyword evidence="4 7" id="KW-0812">Transmembrane</keyword>
<evidence type="ECO:0000259" key="8">
    <source>
        <dbReference type="PROSITE" id="PS50928"/>
    </source>
</evidence>
<reference evidence="9 10" key="2">
    <citation type="submission" date="2023-10" db="EMBL/GenBank/DDBJ databases">
        <authorList>
            <person name="Han X.F."/>
        </authorList>
    </citation>
    <scope>NUCLEOTIDE SEQUENCE [LARGE SCALE GENOMIC DNA]</scope>
    <source>
        <strain evidence="9 10">KCTC 39840</strain>
    </source>
</reference>
<keyword evidence="6 7" id="KW-0472">Membrane</keyword>
<feature type="transmembrane region" description="Helical" evidence="7">
    <location>
        <begin position="158"/>
        <end position="178"/>
    </location>
</feature>
<evidence type="ECO:0000313" key="9">
    <source>
        <dbReference type="EMBL" id="MDW5598427.1"/>
    </source>
</evidence>
<comment type="caution">
    <text evidence="9">The sequence shown here is derived from an EMBL/GenBank/DDBJ whole genome shotgun (WGS) entry which is preliminary data.</text>
</comment>
<dbReference type="CDD" id="cd06261">
    <property type="entry name" value="TM_PBP2"/>
    <property type="match status" value="1"/>
</dbReference>
<dbReference type="SUPFAM" id="SSF161098">
    <property type="entry name" value="MetI-like"/>
    <property type="match status" value="1"/>
</dbReference>
<evidence type="ECO:0000313" key="10">
    <source>
        <dbReference type="Proteomes" id="UP001284601"/>
    </source>
</evidence>
<organism evidence="9 10">
    <name type="scientific">Conexibacter stalactiti</name>
    <dbReference type="NCBI Taxonomy" id="1940611"/>
    <lineage>
        <taxon>Bacteria</taxon>
        <taxon>Bacillati</taxon>
        <taxon>Actinomycetota</taxon>
        <taxon>Thermoleophilia</taxon>
        <taxon>Solirubrobacterales</taxon>
        <taxon>Conexibacteraceae</taxon>
        <taxon>Conexibacter</taxon>
    </lineage>
</organism>
<keyword evidence="3" id="KW-1003">Cell membrane</keyword>
<dbReference type="InterPro" id="IPR000515">
    <property type="entry name" value="MetI-like"/>
</dbReference>
<dbReference type="Pfam" id="PF00528">
    <property type="entry name" value="BPD_transp_1"/>
    <property type="match status" value="1"/>
</dbReference>
<feature type="transmembrane region" description="Helical" evidence="7">
    <location>
        <begin position="289"/>
        <end position="308"/>
    </location>
</feature>
<dbReference type="Proteomes" id="UP001284601">
    <property type="component" value="Unassembled WGS sequence"/>
</dbReference>
<dbReference type="EMBL" id="JAWSTH010000141">
    <property type="protein sequence ID" value="MDW5598427.1"/>
    <property type="molecule type" value="Genomic_DNA"/>
</dbReference>
<evidence type="ECO:0000256" key="6">
    <source>
        <dbReference type="ARBA" id="ARBA00023136"/>
    </source>
</evidence>
<feature type="transmembrane region" description="Helical" evidence="7">
    <location>
        <begin position="235"/>
        <end position="259"/>
    </location>
</feature>
<evidence type="ECO:0000256" key="7">
    <source>
        <dbReference type="RuleBase" id="RU363032"/>
    </source>
</evidence>
<dbReference type="PANTHER" id="PTHR43163">
    <property type="entry name" value="DIPEPTIDE TRANSPORT SYSTEM PERMEASE PROTEIN DPPB-RELATED"/>
    <property type="match status" value="1"/>
</dbReference>
<dbReference type="InterPro" id="IPR035906">
    <property type="entry name" value="MetI-like_sf"/>
</dbReference>
<proteinExistence type="inferred from homology"/>
<protein>
    <submittedName>
        <fullName evidence="9">ABC transporter permease</fullName>
    </submittedName>
</protein>
<keyword evidence="5 7" id="KW-1133">Transmembrane helix</keyword>
<comment type="similarity">
    <text evidence="7">Belongs to the binding-protein-dependent transport system permease family.</text>
</comment>
<dbReference type="Pfam" id="PF19300">
    <property type="entry name" value="BPD_transp_1_N"/>
    <property type="match status" value="1"/>
</dbReference>
<dbReference type="RefSeq" id="WP_318600956.1">
    <property type="nucleotide sequence ID" value="NZ_JAWSTH010000141.1"/>
</dbReference>
<dbReference type="PROSITE" id="PS50928">
    <property type="entry name" value="ABC_TM1"/>
    <property type="match status" value="1"/>
</dbReference>
<feature type="transmembrane region" description="Helical" evidence="7">
    <location>
        <begin position="190"/>
        <end position="208"/>
    </location>
</feature>
<evidence type="ECO:0000256" key="5">
    <source>
        <dbReference type="ARBA" id="ARBA00022989"/>
    </source>
</evidence>
<feature type="transmembrane region" description="Helical" evidence="7">
    <location>
        <begin position="114"/>
        <end position="137"/>
    </location>
</feature>
<feature type="domain" description="ABC transmembrane type-1" evidence="8">
    <location>
        <begin position="108"/>
        <end position="308"/>
    </location>
</feature>
<keyword evidence="2 7" id="KW-0813">Transport</keyword>
<evidence type="ECO:0000256" key="2">
    <source>
        <dbReference type="ARBA" id="ARBA00022448"/>
    </source>
</evidence>
<evidence type="ECO:0000256" key="1">
    <source>
        <dbReference type="ARBA" id="ARBA00004651"/>
    </source>
</evidence>
<dbReference type="PANTHER" id="PTHR43163:SF6">
    <property type="entry name" value="DIPEPTIDE TRANSPORT SYSTEM PERMEASE PROTEIN DPPB-RELATED"/>
    <property type="match status" value="1"/>
</dbReference>
<gene>
    <name evidence="9" type="ORF">R7226_28970</name>
</gene>
<evidence type="ECO:0000256" key="3">
    <source>
        <dbReference type="ARBA" id="ARBA00022475"/>
    </source>
</evidence>
<comment type="subcellular location">
    <subcellularLocation>
        <location evidence="1 7">Cell membrane</location>
        <topology evidence="1 7">Multi-pass membrane protein</topology>
    </subcellularLocation>
</comment>
<keyword evidence="10" id="KW-1185">Reference proteome</keyword>
<dbReference type="Gene3D" id="1.10.3720.10">
    <property type="entry name" value="MetI-like"/>
    <property type="match status" value="1"/>
</dbReference>
<accession>A0ABU4HYL7</accession>
<name>A0ABU4HYL7_9ACTN</name>
<evidence type="ECO:0000256" key="4">
    <source>
        <dbReference type="ARBA" id="ARBA00022692"/>
    </source>
</evidence>
<feature type="transmembrane region" description="Helical" evidence="7">
    <location>
        <begin position="25"/>
        <end position="43"/>
    </location>
</feature>
<reference evidence="10" key="1">
    <citation type="submission" date="2023-07" db="EMBL/GenBank/DDBJ databases">
        <title>Conexibacter stalactiti sp. nov., isolated from stalactites in a lava cave and emended description of the genus Conexibacter.</title>
        <authorList>
            <person name="Lee S.D."/>
        </authorList>
    </citation>
    <scope>NUCLEOTIDE SEQUENCE [LARGE SCALE GENOMIC DNA]</scope>
    <source>
        <strain evidence="10">KCTC 39840</strain>
    </source>
</reference>